<evidence type="ECO:0000313" key="4">
    <source>
        <dbReference type="EMBL" id="KAL1139562.1"/>
    </source>
</evidence>
<feature type="coiled-coil region" evidence="2">
    <location>
        <begin position="366"/>
        <end position="410"/>
    </location>
</feature>
<accession>A0ABD0YUD6</accession>
<dbReference type="PANTHER" id="PTHR24200">
    <property type="entry name" value="TOUCAN, ISOFORM A"/>
    <property type="match status" value="1"/>
</dbReference>
<gene>
    <name evidence="4" type="ORF">AAG570_006544</name>
</gene>
<feature type="compositionally biased region" description="Basic and acidic residues" evidence="3">
    <location>
        <begin position="667"/>
        <end position="676"/>
    </location>
</feature>
<proteinExistence type="predicted"/>
<evidence type="ECO:0000256" key="2">
    <source>
        <dbReference type="SAM" id="Coils"/>
    </source>
</evidence>
<dbReference type="Proteomes" id="UP001558652">
    <property type="component" value="Unassembled WGS sequence"/>
</dbReference>
<dbReference type="AlphaFoldDB" id="A0ABD0YUD6"/>
<dbReference type="PANTHER" id="PTHR24200:SF11">
    <property type="entry name" value="TOUCAN, ISOFORM A"/>
    <property type="match status" value="1"/>
</dbReference>
<keyword evidence="1 2" id="KW-0175">Coiled coil</keyword>
<evidence type="ECO:0000256" key="1">
    <source>
        <dbReference type="ARBA" id="ARBA00023054"/>
    </source>
</evidence>
<feature type="compositionally biased region" description="Polar residues" evidence="3">
    <location>
        <begin position="594"/>
        <end position="605"/>
    </location>
</feature>
<feature type="compositionally biased region" description="Low complexity" evidence="3">
    <location>
        <begin position="568"/>
        <end position="581"/>
    </location>
</feature>
<feature type="compositionally biased region" description="Gly residues" evidence="3">
    <location>
        <begin position="25"/>
        <end position="34"/>
    </location>
</feature>
<reference evidence="4 5" key="1">
    <citation type="submission" date="2024-07" db="EMBL/GenBank/DDBJ databases">
        <title>Chromosome-level genome assembly of the water stick insect Ranatra chinensis (Heteroptera: Nepidae).</title>
        <authorList>
            <person name="Liu X."/>
        </authorList>
    </citation>
    <scope>NUCLEOTIDE SEQUENCE [LARGE SCALE GENOMIC DNA]</scope>
    <source>
        <strain evidence="4">Cailab_2021Rc</strain>
        <tissue evidence="4">Muscle</tissue>
    </source>
</reference>
<dbReference type="InterPro" id="IPR051293">
    <property type="entry name" value="MTUS1/CCDC69"/>
</dbReference>
<feature type="region of interest" description="Disordered" evidence="3">
    <location>
        <begin position="667"/>
        <end position="757"/>
    </location>
</feature>
<dbReference type="EMBL" id="JBFDAA010000002">
    <property type="protein sequence ID" value="KAL1139562.1"/>
    <property type="molecule type" value="Genomic_DNA"/>
</dbReference>
<evidence type="ECO:0000313" key="5">
    <source>
        <dbReference type="Proteomes" id="UP001558652"/>
    </source>
</evidence>
<feature type="region of interest" description="Disordered" evidence="3">
    <location>
        <begin position="25"/>
        <end position="78"/>
    </location>
</feature>
<comment type="caution">
    <text evidence="4">The sequence shown here is derived from an EMBL/GenBank/DDBJ whole genome shotgun (WGS) entry which is preliminary data.</text>
</comment>
<organism evidence="4 5">
    <name type="scientific">Ranatra chinensis</name>
    <dbReference type="NCBI Taxonomy" id="642074"/>
    <lineage>
        <taxon>Eukaryota</taxon>
        <taxon>Metazoa</taxon>
        <taxon>Ecdysozoa</taxon>
        <taxon>Arthropoda</taxon>
        <taxon>Hexapoda</taxon>
        <taxon>Insecta</taxon>
        <taxon>Pterygota</taxon>
        <taxon>Neoptera</taxon>
        <taxon>Paraneoptera</taxon>
        <taxon>Hemiptera</taxon>
        <taxon>Heteroptera</taxon>
        <taxon>Panheteroptera</taxon>
        <taxon>Nepomorpha</taxon>
        <taxon>Nepidae</taxon>
        <taxon>Ranatrinae</taxon>
        <taxon>Ranatra</taxon>
    </lineage>
</organism>
<feature type="compositionally biased region" description="Pro residues" evidence="3">
    <location>
        <begin position="58"/>
        <end position="76"/>
    </location>
</feature>
<name>A0ABD0YUD6_9HEMI</name>
<protein>
    <submittedName>
        <fullName evidence="4">Uncharacterized protein</fullName>
    </submittedName>
</protein>
<evidence type="ECO:0000256" key="3">
    <source>
        <dbReference type="SAM" id="MobiDB-lite"/>
    </source>
</evidence>
<sequence>MFRRLDAVFNLSDYQNRVVNGVLGSGGGGGGGDGPSASVGVRSDKTSPCGGVAVATPSPSPPQSPHQPAPVPPPDPKALSALRHAEAGVQALGVLVNYLVYNSLRLKLASMRRNMFYKNKEQDTTEIGTCNLPPFCSSVLDAFSAPKVKNDLEKMKSDWLKTKLELEEAQASYNRLEDTLNGEKLFHDQKLKEAYENYKSEQSRAEVKHQLEIDNLTIKYNEKMNDLEYKFDEQGKELKKQYDIELEDLKIVYKTEIEALKTGHEIESTKLKEEKKIIGSNLENALAKGSELEKQIEHATAENEQLKQKIQLLAETINSDKDSKLKRISQLESEVSSLRCVLELRSAELQEQRRNTLAWQRDAERLPAALHKITTLKARLEDLQAQLHQKEALEQELLRENRLLAETVSQEAKQKKRLSLYNEELQWKLKQNAEVATALAALYQASETAVVTNAATGNSLRVQKSPKSAKKLTFNTKARRTSVDGDQNDSRVVTDQQSLLADVIGGSPPTSPKVKAIVEKSDSVAWVLDLDEPPEYIASRILRRAQSLRASNNSGTPPTTPTHRTRSSRSLSVSSPVKSAPETATAEEKRNENSESPQWDDSSNMDSDEEEEEHITEEVIMVENIGDKNVLEFLHMEDDSEIHIEAAPHEKTLGKSEEELRMIRRVGESEGREMALPKDSAGEAMVSEETSDDEEMVSEEEGGEGGINKRPRRQRITMEAKVLQRLHSPATAPLSDSSNTAIDLSWSEDAELLPSEG</sequence>
<feature type="compositionally biased region" description="Acidic residues" evidence="3">
    <location>
        <begin position="689"/>
        <end position="703"/>
    </location>
</feature>
<keyword evidence="5" id="KW-1185">Reference proteome</keyword>
<feature type="region of interest" description="Disordered" evidence="3">
    <location>
        <begin position="548"/>
        <end position="614"/>
    </location>
</feature>
<feature type="coiled-coil region" evidence="2">
    <location>
        <begin position="282"/>
        <end position="323"/>
    </location>
</feature>